<keyword evidence="7" id="KW-1185">Reference proteome</keyword>
<dbReference type="InterPro" id="IPR001781">
    <property type="entry name" value="Znf_LIM"/>
</dbReference>
<dbReference type="AlphaFoldDB" id="A0A1C7N1K7"/>
<name>A0A1C7N1K7_9FUNG</name>
<dbReference type="SMART" id="SM00132">
    <property type="entry name" value="LIM"/>
    <property type="match status" value="1"/>
</dbReference>
<keyword evidence="3 4" id="KW-0440">LIM domain</keyword>
<evidence type="ECO:0000256" key="2">
    <source>
        <dbReference type="ARBA" id="ARBA00022833"/>
    </source>
</evidence>
<feature type="domain" description="LIM zinc-binding" evidence="5">
    <location>
        <begin position="24"/>
        <end position="84"/>
    </location>
</feature>
<dbReference type="EMBL" id="LUGH01000764">
    <property type="protein sequence ID" value="OBZ82891.1"/>
    <property type="molecule type" value="Genomic_DNA"/>
</dbReference>
<sequence length="85" mass="9930">MIMLSLIAKPKPKTIYTPYNMESNKCHICSKTVYYSEKIEANNRAYHKLCFKCQDQGCRLTLANFHYHHGNLFCPKHVPKLKAIL</sequence>
<dbReference type="Pfam" id="PF00412">
    <property type="entry name" value="LIM"/>
    <property type="match status" value="1"/>
</dbReference>
<dbReference type="Proteomes" id="UP000093000">
    <property type="component" value="Unassembled WGS sequence"/>
</dbReference>
<evidence type="ECO:0000256" key="3">
    <source>
        <dbReference type="ARBA" id="ARBA00023038"/>
    </source>
</evidence>
<evidence type="ECO:0000313" key="6">
    <source>
        <dbReference type="EMBL" id="OBZ82891.1"/>
    </source>
</evidence>
<evidence type="ECO:0000256" key="4">
    <source>
        <dbReference type="PROSITE-ProRule" id="PRU00125"/>
    </source>
</evidence>
<gene>
    <name evidence="6" type="primary">limE</name>
    <name evidence="6" type="ORF">A0J61_09060</name>
</gene>
<evidence type="ECO:0000259" key="5">
    <source>
        <dbReference type="PROSITE" id="PS50023"/>
    </source>
</evidence>
<evidence type="ECO:0000313" key="7">
    <source>
        <dbReference type="Proteomes" id="UP000093000"/>
    </source>
</evidence>
<proteinExistence type="predicted"/>
<accession>A0A1C7N1K7</accession>
<dbReference type="PANTHER" id="PTHR24206">
    <property type="entry name" value="OS06G0237300 PROTEIN"/>
    <property type="match status" value="1"/>
</dbReference>
<keyword evidence="2 4" id="KW-0862">Zinc</keyword>
<organism evidence="6 7">
    <name type="scientific">Choanephora cucurbitarum</name>
    <dbReference type="NCBI Taxonomy" id="101091"/>
    <lineage>
        <taxon>Eukaryota</taxon>
        <taxon>Fungi</taxon>
        <taxon>Fungi incertae sedis</taxon>
        <taxon>Mucoromycota</taxon>
        <taxon>Mucoromycotina</taxon>
        <taxon>Mucoromycetes</taxon>
        <taxon>Mucorales</taxon>
        <taxon>Mucorineae</taxon>
        <taxon>Choanephoraceae</taxon>
        <taxon>Choanephoroideae</taxon>
        <taxon>Choanephora</taxon>
    </lineage>
</organism>
<comment type="caution">
    <text evidence="6">The sequence shown here is derived from an EMBL/GenBank/DDBJ whole genome shotgun (WGS) entry which is preliminary data.</text>
</comment>
<dbReference type="OrthoDB" id="8062037at2759"/>
<keyword evidence="1 4" id="KW-0479">Metal-binding</keyword>
<protein>
    <submittedName>
        <fullName evidence="6">LIM domain-containing protein E</fullName>
    </submittedName>
</protein>
<reference evidence="6 7" key="1">
    <citation type="submission" date="2016-03" db="EMBL/GenBank/DDBJ databases">
        <title>Choanephora cucurbitarum.</title>
        <authorList>
            <person name="Min B."/>
            <person name="Park H."/>
            <person name="Park J.-H."/>
            <person name="Shin H.-D."/>
            <person name="Choi I.-G."/>
        </authorList>
    </citation>
    <scope>NUCLEOTIDE SEQUENCE [LARGE SCALE GENOMIC DNA]</scope>
    <source>
        <strain evidence="6 7">KUS-F28377</strain>
    </source>
</reference>
<dbReference type="InParanoid" id="A0A1C7N1K7"/>
<evidence type="ECO:0000256" key="1">
    <source>
        <dbReference type="ARBA" id="ARBA00022723"/>
    </source>
</evidence>
<dbReference type="SUPFAM" id="SSF57716">
    <property type="entry name" value="Glucocorticoid receptor-like (DNA-binding domain)"/>
    <property type="match status" value="1"/>
</dbReference>
<dbReference type="STRING" id="101091.A0A1C7N1K7"/>
<dbReference type="Gene3D" id="2.10.110.10">
    <property type="entry name" value="Cysteine Rich Protein"/>
    <property type="match status" value="1"/>
</dbReference>
<dbReference type="PROSITE" id="PS50023">
    <property type="entry name" value="LIM_DOMAIN_2"/>
    <property type="match status" value="1"/>
</dbReference>
<dbReference type="GO" id="GO:0046872">
    <property type="term" value="F:metal ion binding"/>
    <property type="evidence" value="ECO:0007669"/>
    <property type="project" value="UniProtKB-KW"/>
</dbReference>